<accession>A0ACC0ZTX2</accession>
<organism evidence="1 2">
    <name type="scientific">Pistacia atlantica</name>
    <dbReference type="NCBI Taxonomy" id="434234"/>
    <lineage>
        <taxon>Eukaryota</taxon>
        <taxon>Viridiplantae</taxon>
        <taxon>Streptophyta</taxon>
        <taxon>Embryophyta</taxon>
        <taxon>Tracheophyta</taxon>
        <taxon>Spermatophyta</taxon>
        <taxon>Magnoliopsida</taxon>
        <taxon>eudicotyledons</taxon>
        <taxon>Gunneridae</taxon>
        <taxon>Pentapetalae</taxon>
        <taxon>rosids</taxon>
        <taxon>malvids</taxon>
        <taxon>Sapindales</taxon>
        <taxon>Anacardiaceae</taxon>
        <taxon>Pistacia</taxon>
    </lineage>
</organism>
<protein>
    <submittedName>
        <fullName evidence="1">Uncharacterized protein</fullName>
    </submittedName>
</protein>
<dbReference type="EMBL" id="CM047910">
    <property type="protein sequence ID" value="KAJ0075595.1"/>
    <property type="molecule type" value="Genomic_DNA"/>
</dbReference>
<evidence type="ECO:0000313" key="1">
    <source>
        <dbReference type="EMBL" id="KAJ0075595.1"/>
    </source>
</evidence>
<evidence type="ECO:0000313" key="2">
    <source>
        <dbReference type="Proteomes" id="UP001164250"/>
    </source>
</evidence>
<name>A0ACC0ZTX2_9ROSI</name>
<proteinExistence type="predicted"/>
<gene>
    <name evidence="1" type="ORF">Patl1_34689</name>
</gene>
<reference evidence="2" key="1">
    <citation type="journal article" date="2023" name="G3 (Bethesda)">
        <title>Genome assembly and association tests identify interacting loci associated with vigor, precocity, and sex in interspecific pistachio rootstocks.</title>
        <authorList>
            <person name="Palmer W."/>
            <person name="Jacygrad E."/>
            <person name="Sagayaradj S."/>
            <person name="Cavanaugh K."/>
            <person name="Han R."/>
            <person name="Bertier L."/>
            <person name="Beede B."/>
            <person name="Kafkas S."/>
            <person name="Golino D."/>
            <person name="Preece J."/>
            <person name="Michelmore R."/>
        </authorList>
    </citation>
    <scope>NUCLEOTIDE SEQUENCE [LARGE SCALE GENOMIC DNA]</scope>
</reference>
<dbReference type="Proteomes" id="UP001164250">
    <property type="component" value="Chromosome 15"/>
</dbReference>
<comment type="caution">
    <text evidence="1">The sequence shown here is derived from an EMBL/GenBank/DDBJ whole genome shotgun (WGS) entry which is preliminary data.</text>
</comment>
<keyword evidence="2" id="KW-1185">Reference proteome</keyword>
<sequence length="162" mass="18058">MSCEDVITYVVLGLGHEYDSFVASISTRTSKVTMEEIYSLLLTTEARLSRHQLSSPTQPTFVNVAQRQYNSSPNRGKGGSRGRGRSNRAGYNNTTRNTDHNSDPKPENKQAKVAAPTGTWDTKWHADTSATHHVTNDLNNLNLWNEDYQGLLEEGPSSRPSY</sequence>